<dbReference type="GO" id="GO:0005886">
    <property type="term" value="C:plasma membrane"/>
    <property type="evidence" value="ECO:0007669"/>
    <property type="project" value="UniProtKB-SubCell"/>
</dbReference>
<evidence type="ECO:0000313" key="7">
    <source>
        <dbReference type="Proteomes" id="UP000245657"/>
    </source>
</evidence>
<reference evidence="6 7" key="1">
    <citation type="submission" date="2018-05" db="EMBL/GenBank/DDBJ databases">
        <title>Draft genome of Methanospirillum lacunae Ki8-1.</title>
        <authorList>
            <person name="Dueholm M.S."/>
            <person name="Nielsen P.H."/>
            <person name="Bakmann L.F."/>
            <person name="Otzen D.E."/>
        </authorList>
    </citation>
    <scope>NUCLEOTIDE SEQUENCE [LARGE SCALE GENOMIC DNA]</scope>
    <source>
        <strain evidence="6 7">Ki8-1</strain>
    </source>
</reference>
<evidence type="ECO:0000256" key="1">
    <source>
        <dbReference type="ARBA" id="ARBA00004651"/>
    </source>
</evidence>
<evidence type="ECO:0000313" key="6">
    <source>
        <dbReference type="EMBL" id="PWR74279.1"/>
    </source>
</evidence>
<dbReference type="SUPFAM" id="SSF51735">
    <property type="entry name" value="NAD(P)-binding Rossmann-fold domains"/>
    <property type="match status" value="2"/>
</dbReference>
<dbReference type="InterPro" id="IPR006037">
    <property type="entry name" value="RCK_C"/>
</dbReference>
<keyword evidence="7" id="KW-1185">Reference proteome</keyword>
<accession>A0A2V2N3B5</accession>
<organism evidence="6 7">
    <name type="scientific">Methanospirillum lacunae</name>
    <dbReference type="NCBI Taxonomy" id="668570"/>
    <lineage>
        <taxon>Archaea</taxon>
        <taxon>Methanobacteriati</taxon>
        <taxon>Methanobacteriota</taxon>
        <taxon>Stenosarchaea group</taxon>
        <taxon>Methanomicrobia</taxon>
        <taxon>Methanomicrobiales</taxon>
        <taxon>Methanospirillaceae</taxon>
        <taxon>Methanospirillum</taxon>
    </lineage>
</organism>
<dbReference type="SUPFAM" id="SSF81324">
    <property type="entry name" value="Voltage-gated potassium channels"/>
    <property type="match status" value="1"/>
</dbReference>
<feature type="domain" description="RCK N-terminal" evidence="4">
    <location>
        <begin position="129"/>
        <end position="244"/>
    </location>
</feature>
<dbReference type="Gene3D" id="3.30.70.1450">
    <property type="entry name" value="Regulator of K+ conductance, C-terminal domain"/>
    <property type="match status" value="1"/>
</dbReference>
<keyword evidence="2" id="KW-1133">Transmembrane helix</keyword>
<comment type="caution">
    <text evidence="6">The sequence shown here is derived from an EMBL/GenBank/DDBJ whole genome shotgun (WGS) entry which is preliminary data.</text>
</comment>
<dbReference type="GO" id="GO:0008324">
    <property type="term" value="F:monoatomic cation transmembrane transporter activity"/>
    <property type="evidence" value="ECO:0007669"/>
    <property type="project" value="InterPro"/>
</dbReference>
<dbReference type="OrthoDB" id="43518at2157"/>
<dbReference type="EMBL" id="QGMY01000002">
    <property type="protein sequence ID" value="PWR74279.1"/>
    <property type="molecule type" value="Genomic_DNA"/>
</dbReference>
<dbReference type="Pfam" id="PF02254">
    <property type="entry name" value="TrkA_N"/>
    <property type="match status" value="2"/>
</dbReference>
<dbReference type="Proteomes" id="UP000245657">
    <property type="component" value="Unassembled WGS sequence"/>
</dbReference>
<dbReference type="Gene3D" id="1.10.287.70">
    <property type="match status" value="1"/>
</dbReference>
<evidence type="ECO:0000259" key="3">
    <source>
        <dbReference type="Pfam" id="PF02080"/>
    </source>
</evidence>
<keyword evidence="2" id="KW-0472">Membrane</keyword>
<dbReference type="GeneID" id="97549661"/>
<protein>
    <recommendedName>
        <fullName evidence="8">Potassium transporter TrkA</fullName>
    </recommendedName>
</protein>
<evidence type="ECO:0008006" key="8">
    <source>
        <dbReference type="Google" id="ProtNLM"/>
    </source>
</evidence>
<dbReference type="PANTHER" id="PTHR43833">
    <property type="entry name" value="POTASSIUM CHANNEL PROTEIN 2-RELATED-RELATED"/>
    <property type="match status" value="1"/>
</dbReference>
<dbReference type="InterPro" id="IPR013099">
    <property type="entry name" value="K_chnl_dom"/>
</dbReference>
<evidence type="ECO:0000259" key="4">
    <source>
        <dbReference type="Pfam" id="PF02254"/>
    </source>
</evidence>
<evidence type="ECO:0000256" key="2">
    <source>
        <dbReference type="SAM" id="Phobius"/>
    </source>
</evidence>
<dbReference type="PANTHER" id="PTHR43833:SF9">
    <property type="entry name" value="POTASSIUM CHANNEL PROTEIN YUGO-RELATED"/>
    <property type="match status" value="1"/>
</dbReference>
<sequence length="572" mass="63856">MNFLKKFIIRTKTRIIHSYHLQLLLYLLAFFLVILSYVLIFWFYYPIYEGKEVSLMKSLLFVMETITTVGYGEFVPFKTDQMAFVAIIIMSSGIVAFFGIINILITPMIQSRIRPTPPQKLSFIPREHVVIFGYSRVIQEVIDNLKVIGTTVVLIEADQDRALQLATKMAPDIQVIWGDYHEEKTWKAAGVTQAGYIILFLEERISARVTLGIKKISSTEIIAVITDNSLEKYLKICGADQVISTKDILGAITALHALLNVDPAILENSELMKDVLTKTSTVLGSCQIVRIPIIRKSCAIGRTLGDLHLPEKFQFTPFAIMDKGQIILFPPDSFVLKESSVLILLGNNANLFKMVMNQFITPHKKQLTAIIAGYGDMGMMINRDLTKLGIVTRTIDSNISSNPTILGSAEKEEVLIEAGVNDAHFLLVVTNDDDINLFTTLMARELNPDLTIFCRANDPESVSWMYQAGADYVINVPTIIAQALGRLILYDSSQVLMNMRGENLLVVRYYDIKSTEITCTKAIKTVTGSSVIAIDHSGDLIFPGNTDHEIVPGDAVYSFGTPDQISRFIGFL</sequence>
<gene>
    <name evidence="6" type="ORF">DK846_03800</name>
</gene>
<dbReference type="Pfam" id="PF07885">
    <property type="entry name" value="Ion_trans_2"/>
    <property type="match status" value="1"/>
</dbReference>
<dbReference type="InterPro" id="IPR036291">
    <property type="entry name" value="NAD(P)-bd_dom_sf"/>
</dbReference>
<name>A0A2V2N3B5_9EURY</name>
<proteinExistence type="predicted"/>
<feature type="transmembrane region" description="Helical" evidence="2">
    <location>
        <begin position="82"/>
        <end position="105"/>
    </location>
</feature>
<feature type="domain" description="Potassium channel" evidence="5">
    <location>
        <begin position="33"/>
        <end position="106"/>
    </location>
</feature>
<evidence type="ECO:0000259" key="5">
    <source>
        <dbReference type="Pfam" id="PF07885"/>
    </source>
</evidence>
<feature type="transmembrane region" description="Helical" evidence="2">
    <location>
        <begin position="21"/>
        <end position="45"/>
    </location>
</feature>
<comment type="subcellular location">
    <subcellularLocation>
        <location evidence="1">Cell membrane</location>
        <topology evidence="1">Multi-pass membrane protein</topology>
    </subcellularLocation>
</comment>
<dbReference type="InterPro" id="IPR036721">
    <property type="entry name" value="RCK_C_sf"/>
</dbReference>
<dbReference type="Gene3D" id="3.40.50.720">
    <property type="entry name" value="NAD(P)-binding Rossmann-like Domain"/>
    <property type="match status" value="2"/>
</dbReference>
<dbReference type="InterPro" id="IPR050721">
    <property type="entry name" value="Trk_Ktr_HKT_K-transport"/>
</dbReference>
<dbReference type="AlphaFoldDB" id="A0A2V2N3B5"/>
<dbReference type="Pfam" id="PF02080">
    <property type="entry name" value="TrkA_C"/>
    <property type="match status" value="1"/>
</dbReference>
<dbReference type="SUPFAM" id="SSF116726">
    <property type="entry name" value="TrkA C-terminal domain-like"/>
    <property type="match status" value="2"/>
</dbReference>
<dbReference type="GO" id="GO:0006813">
    <property type="term" value="P:potassium ion transport"/>
    <property type="evidence" value="ECO:0007669"/>
    <property type="project" value="InterPro"/>
</dbReference>
<feature type="domain" description="RCK N-terminal" evidence="4">
    <location>
        <begin position="370"/>
        <end position="475"/>
    </location>
</feature>
<dbReference type="InterPro" id="IPR003148">
    <property type="entry name" value="RCK_N"/>
</dbReference>
<feature type="domain" description="RCK C-terminal" evidence="3">
    <location>
        <begin position="289"/>
        <end position="351"/>
    </location>
</feature>
<keyword evidence="2" id="KW-0812">Transmembrane</keyword>
<dbReference type="RefSeq" id="WP_109967558.1">
    <property type="nucleotide sequence ID" value="NZ_CP176093.1"/>
</dbReference>